<dbReference type="SUPFAM" id="SSF47240">
    <property type="entry name" value="Ferritin-like"/>
    <property type="match status" value="1"/>
</dbReference>
<evidence type="ECO:0000259" key="3">
    <source>
        <dbReference type="Pfam" id="PF00210"/>
    </source>
</evidence>
<dbReference type="InterPro" id="IPR002177">
    <property type="entry name" value="DPS_DNA-bd"/>
</dbReference>
<dbReference type="PROSITE" id="PS00819">
    <property type="entry name" value="DPS_2"/>
    <property type="match status" value="1"/>
</dbReference>
<keyword evidence="4" id="KW-0238">DNA-binding</keyword>
<dbReference type="GO" id="GO:0008199">
    <property type="term" value="F:ferric iron binding"/>
    <property type="evidence" value="ECO:0007669"/>
    <property type="project" value="InterPro"/>
</dbReference>
<evidence type="ECO:0000256" key="1">
    <source>
        <dbReference type="ARBA" id="ARBA00009497"/>
    </source>
</evidence>
<dbReference type="PIRSF" id="PIRSF005900">
    <property type="entry name" value="Dps"/>
    <property type="match status" value="1"/>
</dbReference>
<dbReference type="EMBL" id="PGFJ01000001">
    <property type="protein sequence ID" value="PJJ84761.1"/>
    <property type="molecule type" value="Genomic_DNA"/>
</dbReference>
<proteinExistence type="inferred from homology"/>
<dbReference type="PRINTS" id="PR01346">
    <property type="entry name" value="HELNAPAPROT"/>
</dbReference>
<comment type="similarity">
    <text evidence="1 2">Belongs to the Dps family.</text>
</comment>
<evidence type="ECO:0000313" key="5">
    <source>
        <dbReference type="Proteomes" id="UP000242687"/>
    </source>
</evidence>
<organism evidence="4 5">
    <name type="scientific">Mucilaginibacter auburnensis</name>
    <dbReference type="NCBI Taxonomy" id="1457233"/>
    <lineage>
        <taxon>Bacteria</taxon>
        <taxon>Pseudomonadati</taxon>
        <taxon>Bacteroidota</taxon>
        <taxon>Sphingobacteriia</taxon>
        <taxon>Sphingobacteriales</taxon>
        <taxon>Sphingobacteriaceae</taxon>
        <taxon>Mucilaginibacter</taxon>
    </lineage>
</organism>
<reference evidence="4 5" key="1">
    <citation type="submission" date="2017-11" db="EMBL/GenBank/DDBJ databases">
        <title>Genomic Encyclopedia of Archaeal and Bacterial Type Strains, Phase II (KMG-II): From Individual Species to Whole Genera.</title>
        <authorList>
            <person name="Goeker M."/>
        </authorList>
    </citation>
    <scope>NUCLEOTIDE SEQUENCE [LARGE SCALE GENOMIC DNA]</scope>
    <source>
        <strain evidence="4 5">DSM 28175</strain>
    </source>
</reference>
<dbReference type="InterPro" id="IPR023188">
    <property type="entry name" value="DPS_DNA-bd_CS"/>
</dbReference>
<dbReference type="InterPro" id="IPR008331">
    <property type="entry name" value="Ferritin_DPS_dom"/>
</dbReference>
<name>A0A2H9VVB7_9SPHI</name>
<dbReference type="Proteomes" id="UP000242687">
    <property type="component" value="Unassembled WGS sequence"/>
</dbReference>
<dbReference type="PANTHER" id="PTHR42932:SF1">
    <property type="entry name" value="GENERAL STRESS PROTEIN 20U"/>
    <property type="match status" value="1"/>
</dbReference>
<sequence length="187" mass="21680">MLLLLKRIIVLLNKTCVKPVHITTIENIMDAKEISLTEKAVKPVVDHLNDLLANYHIHYQKLRGCHWNVKGNNFFTLHIKFEELYTQAQLTIDELAERVLTLGKPPVSTFAEYIEISQIKEVNTIGMKDTDMVKAIIEDMAKLIELERDIMEITEKAGDDGTNDMVNKFMQFKEKNTWMLRSFVNED</sequence>
<evidence type="ECO:0000313" key="4">
    <source>
        <dbReference type="EMBL" id="PJJ84761.1"/>
    </source>
</evidence>
<accession>A0A2H9VVB7</accession>
<dbReference type="PROSITE" id="PS00818">
    <property type="entry name" value="DPS_1"/>
    <property type="match status" value="1"/>
</dbReference>
<dbReference type="Gene3D" id="1.20.1260.10">
    <property type="match status" value="1"/>
</dbReference>
<evidence type="ECO:0000256" key="2">
    <source>
        <dbReference type="RuleBase" id="RU003875"/>
    </source>
</evidence>
<dbReference type="InterPro" id="IPR009078">
    <property type="entry name" value="Ferritin-like_SF"/>
</dbReference>
<feature type="domain" description="Ferritin/DPS" evidence="3">
    <location>
        <begin position="46"/>
        <end position="185"/>
    </location>
</feature>
<dbReference type="InterPro" id="IPR012347">
    <property type="entry name" value="Ferritin-like"/>
</dbReference>
<comment type="caution">
    <text evidence="4">The sequence shown here is derived from an EMBL/GenBank/DDBJ whole genome shotgun (WGS) entry which is preliminary data.</text>
</comment>
<protein>
    <submittedName>
        <fullName evidence="4">Starvation-inducible DNA-binding protein</fullName>
    </submittedName>
</protein>
<dbReference type="CDD" id="cd01043">
    <property type="entry name" value="DPS"/>
    <property type="match status" value="1"/>
</dbReference>
<dbReference type="GO" id="GO:0003677">
    <property type="term" value="F:DNA binding"/>
    <property type="evidence" value="ECO:0007669"/>
    <property type="project" value="UniProtKB-KW"/>
</dbReference>
<dbReference type="GO" id="GO:0016722">
    <property type="term" value="F:oxidoreductase activity, acting on metal ions"/>
    <property type="evidence" value="ECO:0007669"/>
    <property type="project" value="InterPro"/>
</dbReference>
<dbReference type="Pfam" id="PF00210">
    <property type="entry name" value="Ferritin"/>
    <property type="match status" value="1"/>
</dbReference>
<dbReference type="PANTHER" id="PTHR42932">
    <property type="entry name" value="GENERAL STRESS PROTEIN 20U"/>
    <property type="match status" value="1"/>
</dbReference>
<keyword evidence="5" id="KW-1185">Reference proteome</keyword>
<gene>
    <name evidence="4" type="ORF">CLV57_1782</name>
</gene>
<dbReference type="AlphaFoldDB" id="A0A2H9VVB7"/>